<gene>
    <name evidence="1" type="ORF">LCGC14_2460070</name>
</gene>
<name>A0A0F9C172_9ZZZZ</name>
<feature type="non-terminal residue" evidence="1">
    <location>
        <position position="512"/>
    </location>
</feature>
<comment type="caution">
    <text evidence="1">The sequence shown here is derived from an EMBL/GenBank/DDBJ whole genome shotgun (WGS) entry which is preliminary data.</text>
</comment>
<evidence type="ECO:0000313" key="1">
    <source>
        <dbReference type="EMBL" id="KKL19977.1"/>
    </source>
</evidence>
<sequence length="512" mass="55529">NRIMCFEVRDAIRWLFRVLPAPRLRQAGLQHTPDIDEPRDTLRLADINTDDPDGARIHESAGKVLAKLGTPDADTVTLDQIRRIKAGIEALPVSEIGVVLPEASDDAEVRAFLADIIAHVGGAQHAGGKLGVNQAELDEFLTEARAYLDWLARSEIPDGQSKTDIMPLGAATPEAYALLASLAPKIDQYFAQCQAIAFDARIAGQVGLSEAELAETDFDDPASIDEALKSAPLAGVQADGKLPLKPPLNPYYVQAVAAFRTQAVAPALGRSASSIDRDDWREIQQFFAAHRAWVQADAGAEVSSLGPDTLRAYLDGSCEAVVRDLIAESTATALELDSIRQTERLILYRCHLLELANNFISFPRLYDVERRAMFEMGTLIMDGRRFNLAVKVANRAAHAALAKNSSMFVLYVEVGSKAGKKLYDLAVPVTSGGKGNLQVGKRGVFIDINGLEWDARVVSIIDNPISIREALVSPFKRLGRMLSGKIESITSKAEKTFDAKATAAMTKVEQAA</sequence>
<accession>A0A0F9C172</accession>
<protein>
    <submittedName>
        <fullName evidence="1">Uncharacterized protein</fullName>
    </submittedName>
</protein>
<dbReference type="AlphaFoldDB" id="A0A0F9C172"/>
<reference evidence="1" key="1">
    <citation type="journal article" date="2015" name="Nature">
        <title>Complex archaea that bridge the gap between prokaryotes and eukaryotes.</title>
        <authorList>
            <person name="Spang A."/>
            <person name="Saw J.H."/>
            <person name="Jorgensen S.L."/>
            <person name="Zaremba-Niedzwiedzka K."/>
            <person name="Martijn J."/>
            <person name="Lind A.E."/>
            <person name="van Eijk R."/>
            <person name="Schleper C."/>
            <person name="Guy L."/>
            <person name="Ettema T.J."/>
        </authorList>
    </citation>
    <scope>NUCLEOTIDE SEQUENCE</scope>
</reference>
<dbReference type="EMBL" id="LAZR01038282">
    <property type="protein sequence ID" value="KKL19977.1"/>
    <property type="molecule type" value="Genomic_DNA"/>
</dbReference>
<feature type="non-terminal residue" evidence="1">
    <location>
        <position position="1"/>
    </location>
</feature>
<organism evidence="1">
    <name type="scientific">marine sediment metagenome</name>
    <dbReference type="NCBI Taxonomy" id="412755"/>
    <lineage>
        <taxon>unclassified sequences</taxon>
        <taxon>metagenomes</taxon>
        <taxon>ecological metagenomes</taxon>
    </lineage>
</organism>
<proteinExistence type="predicted"/>